<dbReference type="Proteomes" id="UP000823775">
    <property type="component" value="Unassembled WGS sequence"/>
</dbReference>
<keyword evidence="3" id="KW-1185">Reference proteome</keyword>
<sequence length="246" mass="26576">MFHPPYGAPPLRASLPHWDTHRLCPASGSSENGSSSTSLGRDGQLSSETIASPLHPPQLSAIIYPQNCGCNKLPHLTWCTSSTWLLGPLPDSRPLAARCFSSCAGCLQYHSEAAGKVSCDRPTMLTLLHNSTLRGCEALQLNTTFLHGRTPACSTLYGAPLLSRQPSSLTPIKVSPAGLIRRTAPVPDQFGCRDGQLPSSETISPPASIRQQLSAITYPKTRGVIKPPQESELLTHVKDEFWLIPY</sequence>
<organism evidence="2 3">
    <name type="scientific">Datura stramonium</name>
    <name type="common">Jimsonweed</name>
    <name type="synonym">Common thornapple</name>
    <dbReference type="NCBI Taxonomy" id="4076"/>
    <lineage>
        <taxon>Eukaryota</taxon>
        <taxon>Viridiplantae</taxon>
        <taxon>Streptophyta</taxon>
        <taxon>Embryophyta</taxon>
        <taxon>Tracheophyta</taxon>
        <taxon>Spermatophyta</taxon>
        <taxon>Magnoliopsida</taxon>
        <taxon>eudicotyledons</taxon>
        <taxon>Gunneridae</taxon>
        <taxon>Pentapetalae</taxon>
        <taxon>asterids</taxon>
        <taxon>lamiids</taxon>
        <taxon>Solanales</taxon>
        <taxon>Solanaceae</taxon>
        <taxon>Solanoideae</taxon>
        <taxon>Datureae</taxon>
        <taxon>Datura</taxon>
    </lineage>
</organism>
<name>A0ABS8RLL2_DATST</name>
<evidence type="ECO:0000313" key="3">
    <source>
        <dbReference type="Proteomes" id="UP000823775"/>
    </source>
</evidence>
<evidence type="ECO:0000256" key="1">
    <source>
        <dbReference type="SAM" id="MobiDB-lite"/>
    </source>
</evidence>
<comment type="caution">
    <text evidence="2">The sequence shown here is derived from an EMBL/GenBank/DDBJ whole genome shotgun (WGS) entry which is preliminary data.</text>
</comment>
<proteinExistence type="predicted"/>
<evidence type="ECO:0000313" key="2">
    <source>
        <dbReference type="EMBL" id="MCD7447672.1"/>
    </source>
</evidence>
<accession>A0ABS8RLL2</accession>
<feature type="region of interest" description="Disordered" evidence="1">
    <location>
        <begin position="26"/>
        <end position="50"/>
    </location>
</feature>
<reference evidence="2 3" key="1">
    <citation type="journal article" date="2021" name="BMC Genomics">
        <title>Datura genome reveals duplications of psychoactive alkaloid biosynthetic genes and high mutation rate following tissue culture.</title>
        <authorList>
            <person name="Rajewski A."/>
            <person name="Carter-House D."/>
            <person name="Stajich J."/>
            <person name="Litt A."/>
        </authorList>
    </citation>
    <scope>NUCLEOTIDE SEQUENCE [LARGE SCALE GENOMIC DNA]</scope>
    <source>
        <strain evidence="2">AR-01</strain>
    </source>
</reference>
<feature type="compositionally biased region" description="Low complexity" evidence="1">
    <location>
        <begin position="27"/>
        <end position="40"/>
    </location>
</feature>
<dbReference type="EMBL" id="JACEIK010000042">
    <property type="protein sequence ID" value="MCD7447672.1"/>
    <property type="molecule type" value="Genomic_DNA"/>
</dbReference>
<protein>
    <submittedName>
        <fullName evidence="2">Uncharacterized protein</fullName>
    </submittedName>
</protein>
<gene>
    <name evidence="2" type="ORF">HAX54_032865</name>
</gene>